<evidence type="ECO:0000256" key="6">
    <source>
        <dbReference type="ARBA" id="ARBA00022691"/>
    </source>
</evidence>
<name>A0ABR1PKC2_DIAER</name>
<comment type="function">
    <text evidence="8">S-adenosyl-L-methionine-dependent methyltransferase that specifically methylates the N(1) position of adenine in helix 25.1 in 25S rRNA. Required both for ribosomal 40S and 60S subunits biogenesis. Required for efficient pre-rRNA cleavage at site A2.</text>
</comment>
<proteinExistence type="inferred from homology"/>
<dbReference type="EC" id="2.1.1.-" evidence="8"/>
<organism evidence="10 11">
    <name type="scientific">Diaporthe eres</name>
    <name type="common">Phomopsis oblonga</name>
    <dbReference type="NCBI Taxonomy" id="83184"/>
    <lineage>
        <taxon>Eukaryota</taxon>
        <taxon>Fungi</taxon>
        <taxon>Dikarya</taxon>
        <taxon>Ascomycota</taxon>
        <taxon>Pezizomycotina</taxon>
        <taxon>Sordariomycetes</taxon>
        <taxon>Sordariomycetidae</taxon>
        <taxon>Diaporthales</taxon>
        <taxon>Diaporthaceae</taxon>
        <taxon>Diaporthe</taxon>
        <taxon>Diaporthe eres species complex</taxon>
    </lineage>
</organism>
<sequence length="527" mass="58352">MFAVKGWSVSADSLKPEAGGAPADTPAKKSRKRKRASQTENVTSSNVADMWEKVIDHKEEQPKKAAKPEKSQPKDTEKKSEKGKKRQKLNSEDTQPEKESHAKQPSTKKDGKQEQEASDTDAKPSKKDKKDKKDKKKGKKDKQAPKETDDTPASKDKTATKAVAAVPAPPKLTPLQASMREKLISARFRHLNETLYTRPSAEAFNLFKESPEMFTEYHEGFRRQVEVWPQNPVEGFLAEVRRRARQRHPPKNQQHRAGGKGDAGSADVQPLPRNRATNVCTIADLGCGDARLASELQREKGKLKLEVLSFDLHSPHPLVTKADIANLPLANGSVDVAIFCLALMGTNWVDFVEEAYRVLRWKGELWVAEIKSRLGGGMKKGPGGVVEHSVGNRRKAAAPAPKKGAAKKEAEAANEAALLVEVDGEDDTRQQTDVSAFVEVLNKRGFMLQRQDQGRGSDAIDLSNKMFVTMRFVKSAPAAKGKCAQKEEERDRLSGKPAFLKKPKFIDDESKDVNEAAVLKPCVYKIR</sequence>
<evidence type="ECO:0000256" key="5">
    <source>
        <dbReference type="ARBA" id="ARBA00022679"/>
    </source>
</evidence>
<feature type="compositionally biased region" description="Basic and acidic residues" evidence="9">
    <location>
        <begin position="50"/>
        <end position="80"/>
    </location>
</feature>
<dbReference type="Pfam" id="PF05148">
    <property type="entry name" value="Methyltransf_8"/>
    <property type="match status" value="1"/>
</dbReference>
<keyword evidence="7 8" id="KW-0539">Nucleus</keyword>
<protein>
    <recommendedName>
        <fullName evidence="8">Ribosomal RNA-processing protein 8</fullName>
        <ecNumber evidence="8">2.1.1.-</ecNumber>
    </recommendedName>
</protein>
<keyword evidence="4 8" id="KW-0489">Methyltransferase</keyword>
<feature type="region of interest" description="Disordered" evidence="9">
    <location>
        <begin position="1"/>
        <end position="173"/>
    </location>
</feature>
<feature type="compositionally biased region" description="Basic residues" evidence="9">
    <location>
        <begin position="244"/>
        <end position="258"/>
    </location>
</feature>
<dbReference type="InterPro" id="IPR029063">
    <property type="entry name" value="SAM-dependent_MTases_sf"/>
</dbReference>
<reference evidence="10 11" key="1">
    <citation type="submission" date="2024-02" db="EMBL/GenBank/DDBJ databases">
        <title>De novo assembly and annotation of 12 fungi associated with fruit tree decline syndrome in Ontario, Canada.</title>
        <authorList>
            <person name="Sulman M."/>
            <person name="Ellouze W."/>
            <person name="Ilyukhin E."/>
        </authorList>
    </citation>
    <scope>NUCLEOTIDE SEQUENCE [LARGE SCALE GENOMIC DNA]</scope>
    <source>
        <strain evidence="10 11">M169</strain>
    </source>
</reference>
<keyword evidence="5 8" id="KW-0808">Transferase</keyword>
<dbReference type="CDD" id="cd02440">
    <property type="entry name" value="AdoMet_MTases"/>
    <property type="match status" value="1"/>
</dbReference>
<dbReference type="Proteomes" id="UP001430848">
    <property type="component" value="Unassembled WGS sequence"/>
</dbReference>
<feature type="compositionally biased region" description="Basic and acidic residues" evidence="9">
    <location>
        <begin position="141"/>
        <end position="159"/>
    </location>
</feature>
<evidence type="ECO:0000313" key="11">
    <source>
        <dbReference type="Proteomes" id="UP001430848"/>
    </source>
</evidence>
<keyword evidence="6 8" id="KW-0949">S-adenosyl-L-methionine</keyword>
<feature type="compositionally biased region" description="Basic residues" evidence="9">
    <location>
        <begin position="126"/>
        <end position="140"/>
    </location>
</feature>
<evidence type="ECO:0000256" key="3">
    <source>
        <dbReference type="ARBA" id="ARBA00022552"/>
    </source>
</evidence>
<dbReference type="Gene3D" id="1.10.10.2150">
    <property type="entry name" value="Ribosomal RNA-processing protein 8, N-terminal domain"/>
    <property type="match status" value="1"/>
</dbReference>
<dbReference type="InterPro" id="IPR007823">
    <property type="entry name" value="RRP8"/>
</dbReference>
<evidence type="ECO:0000313" key="10">
    <source>
        <dbReference type="EMBL" id="KAK7738816.1"/>
    </source>
</evidence>
<evidence type="ECO:0000256" key="8">
    <source>
        <dbReference type="RuleBase" id="RU365074"/>
    </source>
</evidence>
<keyword evidence="11" id="KW-1185">Reference proteome</keyword>
<dbReference type="InterPro" id="IPR042036">
    <property type="entry name" value="RRP8_N"/>
</dbReference>
<dbReference type="EMBL" id="JAKNSF020000005">
    <property type="protein sequence ID" value="KAK7738816.1"/>
    <property type="molecule type" value="Genomic_DNA"/>
</dbReference>
<comment type="similarity">
    <text evidence="2 8">Belongs to the methyltransferase superfamily. RRP8 family.</text>
</comment>
<accession>A0ABR1PKC2</accession>
<feature type="region of interest" description="Disordered" evidence="9">
    <location>
        <begin position="244"/>
        <end position="271"/>
    </location>
</feature>
<evidence type="ECO:0000256" key="4">
    <source>
        <dbReference type="ARBA" id="ARBA00022603"/>
    </source>
</evidence>
<evidence type="ECO:0000256" key="9">
    <source>
        <dbReference type="SAM" id="MobiDB-lite"/>
    </source>
</evidence>
<comment type="caution">
    <text evidence="10">The sequence shown here is derived from an EMBL/GenBank/DDBJ whole genome shotgun (WGS) entry which is preliminary data.</text>
</comment>
<feature type="compositionally biased region" description="Basic and acidic residues" evidence="9">
    <location>
        <begin position="89"/>
        <end position="125"/>
    </location>
</feature>
<gene>
    <name evidence="10" type="primary">RRP8</name>
    <name evidence="10" type="ORF">SLS63_002153</name>
</gene>
<dbReference type="Gene3D" id="3.40.50.150">
    <property type="entry name" value="Vaccinia Virus protein VP39"/>
    <property type="match status" value="1"/>
</dbReference>
<feature type="compositionally biased region" description="Polar residues" evidence="9">
    <location>
        <begin position="38"/>
        <end position="47"/>
    </location>
</feature>
<dbReference type="PANTHER" id="PTHR12787:SF0">
    <property type="entry name" value="RIBOSOMAL RNA-PROCESSING PROTEIN 8"/>
    <property type="match status" value="1"/>
</dbReference>
<evidence type="ECO:0000256" key="7">
    <source>
        <dbReference type="ARBA" id="ARBA00023242"/>
    </source>
</evidence>
<evidence type="ECO:0000256" key="1">
    <source>
        <dbReference type="ARBA" id="ARBA00004604"/>
    </source>
</evidence>
<evidence type="ECO:0000256" key="2">
    <source>
        <dbReference type="ARBA" id="ARBA00006301"/>
    </source>
</evidence>
<keyword evidence="3 8" id="KW-0698">rRNA processing</keyword>
<comment type="subcellular location">
    <subcellularLocation>
        <location evidence="1 8">Nucleus</location>
        <location evidence="1 8">Nucleolus</location>
    </subcellularLocation>
</comment>
<dbReference type="PANTHER" id="PTHR12787">
    <property type="entry name" value="RIBOSOMAL RNA-PROCESSING PROTEIN 8"/>
    <property type="match status" value="1"/>
</dbReference>
<dbReference type="SUPFAM" id="SSF53335">
    <property type="entry name" value="S-adenosyl-L-methionine-dependent methyltransferases"/>
    <property type="match status" value="1"/>
</dbReference>